<organism evidence="2 3">
    <name type="scientific">Anabarilius grahami</name>
    <name type="common">Kanglang fish</name>
    <name type="synonym">Barilius grahami</name>
    <dbReference type="NCBI Taxonomy" id="495550"/>
    <lineage>
        <taxon>Eukaryota</taxon>
        <taxon>Metazoa</taxon>
        <taxon>Chordata</taxon>
        <taxon>Craniata</taxon>
        <taxon>Vertebrata</taxon>
        <taxon>Euteleostomi</taxon>
        <taxon>Actinopterygii</taxon>
        <taxon>Neopterygii</taxon>
        <taxon>Teleostei</taxon>
        <taxon>Ostariophysi</taxon>
        <taxon>Cypriniformes</taxon>
        <taxon>Xenocyprididae</taxon>
        <taxon>Xenocypridinae</taxon>
        <taxon>Xenocypridinae incertae sedis</taxon>
        <taxon>Anabarilius</taxon>
    </lineage>
</organism>
<feature type="region of interest" description="Disordered" evidence="1">
    <location>
        <begin position="153"/>
        <end position="173"/>
    </location>
</feature>
<name>A0A3N0Z1F2_ANAGA</name>
<keyword evidence="3" id="KW-1185">Reference proteome</keyword>
<accession>A0A3N0Z1F2</accession>
<dbReference type="EMBL" id="RJVU01017041">
    <property type="protein sequence ID" value="ROL52270.1"/>
    <property type="molecule type" value="Genomic_DNA"/>
</dbReference>
<comment type="caution">
    <text evidence="2">The sequence shown here is derived from an EMBL/GenBank/DDBJ whole genome shotgun (WGS) entry which is preliminary data.</text>
</comment>
<proteinExistence type="predicted"/>
<gene>
    <name evidence="2" type="ORF">DPX16_3422</name>
</gene>
<reference evidence="2 3" key="1">
    <citation type="submission" date="2018-10" db="EMBL/GenBank/DDBJ databases">
        <title>Genome assembly for a Yunnan-Guizhou Plateau 3E fish, Anabarilius grahami (Regan), and its evolutionary and genetic applications.</title>
        <authorList>
            <person name="Jiang W."/>
        </authorList>
    </citation>
    <scope>NUCLEOTIDE SEQUENCE [LARGE SCALE GENOMIC DNA]</scope>
    <source>
        <strain evidence="2">AG-KIZ</strain>
        <tissue evidence="2">Muscle</tissue>
    </source>
</reference>
<feature type="compositionally biased region" description="Basic and acidic residues" evidence="1">
    <location>
        <begin position="160"/>
        <end position="173"/>
    </location>
</feature>
<evidence type="ECO:0000256" key="1">
    <source>
        <dbReference type="SAM" id="MobiDB-lite"/>
    </source>
</evidence>
<evidence type="ECO:0000313" key="2">
    <source>
        <dbReference type="EMBL" id="ROL52270.1"/>
    </source>
</evidence>
<protein>
    <submittedName>
        <fullName evidence="2">Uncharacterized protein</fullName>
    </submittedName>
</protein>
<sequence length="173" mass="18871">MLRGQHGALGRKPSFLPDASQVQPQMSLHGRGGGLLVARRARIVLQRSPYRLRGQTLIQIPPQISLIRKAWKAHRGCWFMARKRTARAVPLLIRSQGSCCLPKARSITSSSSAYAGQGGFKISAGSPAPSLQDISCSLGQEVTRVLAAESFDVRSQMSSHDSHDKKVKREQSA</sequence>
<dbReference type="Proteomes" id="UP000281406">
    <property type="component" value="Unassembled WGS sequence"/>
</dbReference>
<evidence type="ECO:0000313" key="3">
    <source>
        <dbReference type="Proteomes" id="UP000281406"/>
    </source>
</evidence>
<dbReference type="AlphaFoldDB" id="A0A3N0Z1F2"/>